<protein>
    <submittedName>
        <fullName evidence="2">Uncharacterized protein</fullName>
    </submittedName>
</protein>
<dbReference type="AlphaFoldDB" id="A0A0H1BCH1"/>
<gene>
    <name evidence="2" type="ORF">EMPG_15411</name>
</gene>
<evidence type="ECO:0000256" key="1">
    <source>
        <dbReference type="SAM" id="MobiDB-lite"/>
    </source>
</evidence>
<dbReference type="EMBL" id="LDEV01002411">
    <property type="protein sequence ID" value="KLJ09164.1"/>
    <property type="molecule type" value="Genomic_DNA"/>
</dbReference>
<feature type="region of interest" description="Disordered" evidence="1">
    <location>
        <begin position="1"/>
        <end position="20"/>
    </location>
</feature>
<organism evidence="2 3">
    <name type="scientific">Blastomyces silverae</name>
    <dbReference type="NCBI Taxonomy" id="2060906"/>
    <lineage>
        <taxon>Eukaryota</taxon>
        <taxon>Fungi</taxon>
        <taxon>Dikarya</taxon>
        <taxon>Ascomycota</taxon>
        <taxon>Pezizomycotina</taxon>
        <taxon>Eurotiomycetes</taxon>
        <taxon>Eurotiomycetidae</taxon>
        <taxon>Onygenales</taxon>
        <taxon>Ajellomycetaceae</taxon>
        <taxon>Blastomyces</taxon>
    </lineage>
</organism>
<accession>A0A0H1BCH1</accession>
<keyword evidence="3" id="KW-1185">Reference proteome</keyword>
<evidence type="ECO:0000313" key="3">
    <source>
        <dbReference type="Proteomes" id="UP000053573"/>
    </source>
</evidence>
<sequence>MVKPERRQMSGENRFSATSQANSLATQIRYRVFHAVTRKEAKMQKDPHFLFSRLVRQPLKLYPTRLTPCEDLISADGGTHGHVDSGDLLKYPVVNSTHPHFDARGYMALDAATFIFKRGFFRLANQIMRRETCHLFKS</sequence>
<proteinExistence type="predicted"/>
<name>A0A0H1BCH1_9EURO</name>
<dbReference type="Proteomes" id="UP000053573">
    <property type="component" value="Unassembled WGS sequence"/>
</dbReference>
<feature type="compositionally biased region" description="Polar residues" evidence="1">
    <location>
        <begin position="10"/>
        <end position="20"/>
    </location>
</feature>
<comment type="caution">
    <text evidence="2">The sequence shown here is derived from an EMBL/GenBank/DDBJ whole genome shotgun (WGS) entry which is preliminary data.</text>
</comment>
<evidence type="ECO:0000313" key="2">
    <source>
        <dbReference type="EMBL" id="KLJ09164.1"/>
    </source>
</evidence>
<reference evidence="3" key="1">
    <citation type="journal article" date="2015" name="PLoS Genet.">
        <title>The dynamic genome and transcriptome of the human fungal pathogen Blastomyces and close relative Emmonsia.</title>
        <authorList>
            <person name="Munoz J.F."/>
            <person name="Gauthier G.M."/>
            <person name="Desjardins C.A."/>
            <person name="Gallo J.E."/>
            <person name="Holder J."/>
            <person name="Sullivan T.D."/>
            <person name="Marty A.J."/>
            <person name="Carmen J.C."/>
            <person name="Chen Z."/>
            <person name="Ding L."/>
            <person name="Gujja S."/>
            <person name="Magrini V."/>
            <person name="Misas E."/>
            <person name="Mitreva M."/>
            <person name="Priest M."/>
            <person name="Saif S."/>
            <person name="Whiston E.A."/>
            <person name="Young S."/>
            <person name="Zeng Q."/>
            <person name="Goldman W.E."/>
            <person name="Mardis E.R."/>
            <person name="Taylor J.W."/>
            <person name="McEwen J.G."/>
            <person name="Clay O.K."/>
            <person name="Klein B.S."/>
            <person name="Cuomo C.A."/>
        </authorList>
    </citation>
    <scope>NUCLEOTIDE SEQUENCE [LARGE SCALE GENOMIC DNA]</scope>
    <source>
        <strain evidence="3">UAMH 139</strain>
    </source>
</reference>